<dbReference type="Pfam" id="PF13305">
    <property type="entry name" value="TetR_C_33"/>
    <property type="match status" value="1"/>
</dbReference>
<reference evidence="6" key="2">
    <citation type="submission" date="2020-09" db="EMBL/GenBank/DDBJ databases">
        <authorList>
            <person name="Sun Q."/>
            <person name="Kim S."/>
        </authorList>
    </citation>
    <scope>NUCLEOTIDE SEQUENCE</scope>
    <source>
        <strain evidence="6">KCTC 12711</strain>
    </source>
</reference>
<evidence type="ECO:0000313" key="6">
    <source>
        <dbReference type="EMBL" id="GHA06433.1"/>
    </source>
</evidence>
<evidence type="ECO:0000256" key="4">
    <source>
        <dbReference type="PROSITE-ProRule" id="PRU00335"/>
    </source>
</evidence>
<dbReference type="AlphaFoldDB" id="A0A918RPE9"/>
<dbReference type="InterPro" id="IPR025996">
    <property type="entry name" value="MT1864/Rv1816-like_C"/>
</dbReference>
<name>A0A918RPE9_9GAMM</name>
<dbReference type="Proteomes" id="UP000614811">
    <property type="component" value="Unassembled WGS sequence"/>
</dbReference>
<keyword evidence="2 4" id="KW-0238">DNA-binding</keyword>
<dbReference type="PANTHER" id="PTHR30055">
    <property type="entry name" value="HTH-TYPE TRANSCRIPTIONAL REGULATOR RUTR"/>
    <property type="match status" value="1"/>
</dbReference>
<evidence type="ECO:0000256" key="2">
    <source>
        <dbReference type="ARBA" id="ARBA00023125"/>
    </source>
</evidence>
<dbReference type="Gene3D" id="1.10.357.10">
    <property type="entry name" value="Tetracycline Repressor, domain 2"/>
    <property type="match status" value="1"/>
</dbReference>
<feature type="DNA-binding region" description="H-T-H motif" evidence="4">
    <location>
        <begin position="24"/>
        <end position="43"/>
    </location>
</feature>
<dbReference type="InterPro" id="IPR036271">
    <property type="entry name" value="Tet_transcr_reg_TetR-rel_C_sf"/>
</dbReference>
<dbReference type="EMBL" id="BMXA01000002">
    <property type="protein sequence ID" value="GHA06433.1"/>
    <property type="molecule type" value="Genomic_DNA"/>
</dbReference>
<dbReference type="GO" id="GO:0003700">
    <property type="term" value="F:DNA-binding transcription factor activity"/>
    <property type="evidence" value="ECO:0007669"/>
    <property type="project" value="TreeGrafter"/>
</dbReference>
<dbReference type="InterPro" id="IPR009057">
    <property type="entry name" value="Homeodomain-like_sf"/>
</dbReference>
<keyword evidence="1" id="KW-0805">Transcription regulation</keyword>
<reference evidence="6" key="1">
    <citation type="journal article" date="2014" name="Int. J. Syst. Evol. Microbiol.">
        <title>Complete genome sequence of Corynebacterium casei LMG S-19264T (=DSM 44701T), isolated from a smear-ripened cheese.</title>
        <authorList>
            <consortium name="US DOE Joint Genome Institute (JGI-PGF)"/>
            <person name="Walter F."/>
            <person name="Albersmeier A."/>
            <person name="Kalinowski J."/>
            <person name="Ruckert C."/>
        </authorList>
    </citation>
    <scope>NUCLEOTIDE SEQUENCE</scope>
    <source>
        <strain evidence="6">KCTC 12711</strain>
    </source>
</reference>
<accession>A0A918RPE9</accession>
<sequence length="188" mass="20515">MSAQTKILNAASELFLTGGVAALSVRAIAKQAGLSTIGIYSHFQGKQGILDALYIEGFELVSAAMSVAEDENVTLEHVLAAARGYLRVAKQHEAHYRLIFGEADAGYEPSERARAAAETAFGSLVSHLGLFLQTEKLQGDRWVLAMDVWAILHGYVSIVHHTHTKPKWDWQTMAINAVKHHLSALKPV</sequence>
<evidence type="ECO:0000259" key="5">
    <source>
        <dbReference type="PROSITE" id="PS50977"/>
    </source>
</evidence>
<dbReference type="InterPro" id="IPR050109">
    <property type="entry name" value="HTH-type_TetR-like_transc_reg"/>
</dbReference>
<dbReference type="GO" id="GO:0000976">
    <property type="term" value="F:transcription cis-regulatory region binding"/>
    <property type="evidence" value="ECO:0007669"/>
    <property type="project" value="TreeGrafter"/>
</dbReference>
<dbReference type="PANTHER" id="PTHR30055:SF209">
    <property type="entry name" value="POSSIBLE TRANSCRIPTIONAL REGULATORY PROTEIN (PROBABLY TETR-FAMILY)"/>
    <property type="match status" value="1"/>
</dbReference>
<organism evidence="6 7">
    <name type="scientific">Arenicella chitinivorans</name>
    <dbReference type="NCBI Taxonomy" id="1329800"/>
    <lineage>
        <taxon>Bacteria</taxon>
        <taxon>Pseudomonadati</taxon>
        <taxon>Pseudomonadota</taxon>
        <taxon>Gammaproteobacteria</taxon>
        <taxon>Arenicellales</taxon>
        <taxon>Arenicellaceae</taxon>
        <taxon>Arenicella</taxon>
    </lineage>
</organism>
<proteinExistence type="predicted"/>
<evidence type="ECO:0000256" key="3">
    <source>
        <dbReference type="ARBA" id="ARBA00023163"/>
    </source>
</evidence>
<dbReference type="PRINTS" id="PR00455">
    <property type="entry name" value="HTHTETR"/>
</dbReference>
<protein>
    <submittedName>
        <fullName evidence="6">TetR family transcriptional regulator</fullName>
    </submittedName>
</protein>
<keyword evidence="7" id="KW-1185">Reference proteome</keyword>
<dbReference type="InterPro" id="IPR001647">
    <property type="entry name" value="HTH_TetR"/>
</dbReference>
<dbReference type="SUPFAM" id="SSF46689">
    <property type="entry name" value="Homeodomain-like"/>
    <property type="match status" value="1"/>
</dbReference>
<keyword evidence="3" id="KW-0804">Transcription</keyword>
<evidence type="ECO:0000256" key="1">
    <source>
        <dbReference type="ARBA" id="ARBA00023015"/>
    </source>
</evidence>
<comment type="caution">
    <text evidence="6">The sequence shown here is derived from an EMBL/GenBank/DDBJ whole genome shotgun (WGS) entry which is preliminary data.</text>
</comment>
<dbReference type="RefSeq" id="WP_189399493.1">
    <property type="nucleotide sequence ID" value="NZ_BMXA01000002.1"/>
</dbReference>
<dbReference type="Pfam" id="PF00440">
    <property type="entry name" value="TetR_N"/>
    <property type="match status" value="1"/>
</dbReference>
<feature type="domain" description="HTH tetR-type" evidence="5">
    <location>
        <begin position="1"/>
        <end position="61"/>
    </location>
</feature>
<dbReference type="SUPFAM" id="SSF48498">
    <property type="entry name" value="Tetracyclin repressor-like, C-terminal domain"/>
    <property type="match status" value="1"/>
</dbReference>
<gene>
    <name evidence="6" type="ORF">GCM10008090_15140</name>
</gene>
<dbReference type="PROSITE" id="PS50977">
    <property type="entry name" value="HTH_TETR_2"/>
    <property type="match status" value="1"/>
</dbReference>
<evidence type="ECO:0000313" key="7">
    <source>
        <dbReference type="Proteomes" id="UP000614811"/>
    </source>
</evidence>